<evidence type="ECO:0000313" key="1">
    <source>
        <dbReference type="EMBL" id="KAL0311903.1"/>
    </source>
</evidence>
<dbReference type="EMBL" id="JACGWJ010000026">
    <property type="protein sequence ID" value="KAL0311903.1"/>
    <property type="molecule type" value="Genomic_DNA"/>
</dbReference>
<organism evidence="1">
    <name type="scientific">Sesamum radiatum</name>
    <name type="common">Black benniseed</name>
    <dbReference type="NCBI Taxonomy" id="300843"/>
    <lineage>
        <taxon>Eukaryota</taxon>
        <taxon>Viridiplantae</taxon>
        <taxon>Streptophyta</taxon>
        <taxon>Embryophyta</taxon>
        <taxon>Tracheophyta</taxon>
        <taxon>Spermatophyta</taxon>
        <taxon>Magnoliopsida</taxon>
        <taxon>eudicotyledons</taxon>
        <taxon>Gunneridae</taxon>
        <taxon>Pentapetalae</taxon>
        <taxon>asterids</taxon>
        <taxon>lamiids</taxon>
        <taxon>Lamiales</taxon>
        <taxon>Pedaliaceae</taxon>
        <taxon>Sesamum</taxon>
    </lineage>
</organism>
<dbReference type="CDD" id="cd09272">
    <property type="entry name" value="RNase_HI_RT_Ty1"/>
    <property type="match status" value="1"/>
</dbReference>
<dbReference type="PANTHER" id="PTHR11439:SF465">
    <property type="entry name" value="REVERSE TRANSCRIPTASE TY1_COPIA-TYPE DOMAIN-CONTAINING PROTEIN"/>
    <property type="match status" value="1"/>
</dbReference>
<dbReference type="AlphaFoldDB" id="A0AAW2L1S5"/>
<dbReference type="SUPFAM" id="SSF56672">
    <property type="entry name" value="DNA/RNA polymerases"/>
    <property type="match status" value="1"/>
</dbReference>
<accession>A0AAW2L1S5</accession>
<comment type="caution">
    <text evidence="1">The sequence shown here is derived from an EMBL/GenBank/DDBJ whole genome shotgun (WGS) entry which is preliminary data.</text>
</comment>
<reference evidence="1" key="1">
    <citation type="submission" date="2020-06" db="EMBL/GenBank/DDBJ databases">
        <authorList>
            <person name="Li T."/>
            <person name="Hu X."/>
            <person name="Zhang T."/>
            <person name="Song X."/>
            <person name="Zhang H."/>
            <person name="Dai N."/>
            <person name="Sheng W."/>
            <person name="Hou X."/>
            <person name="Wei L."/>
        </authorList>
    </citation>
    <scope>NUCLEOTIDE SEQUENCE</scope>
    <source>
        <strain evidence="1">G02</strain>
        <tissue evidence="1">Leaf</tissue>
    </source>
</reference>
<protein>
    <submittedName>
        <fullName evidence="1">Retrovirus-related Pol polyprotein from transposon RE1</fullName>
    </submittedName>
</protein>
<dbReference type="InterPro" id="IPR043502">
    <property type="entry name" value="DNA/RNA_pol_sf"/>
</dbReference>
<dbReference type="PANTHER" id="PTHR11439">
    <property type="entry name" value="GAG-POL-RELATED RETROTRANSPOSON"/>
    <property type="match status" value="1"/>
</dbReference>
<proteinExistence type="predicted"/>
<name>A0AAW2L1S5_SESRA</name>
<sequence>MSHVPDPPIPLHRSQRVTFTPSWLNDYECHCIPSTSTLCIPHSYSTAHMSFVANLSSLHEPKSYFQASKDKNLVDAMHQELQALEKNETWPLHLCRQLDVNNTFFHGKLDEEVYMDLPKGFTGAQPRQLFTIKDLGQAKYFMGLELARSSHGLHVTQHKYLQDILADTSMLDAKPAPTSFPSGLKLVLEDGALLLDLNRYRRLGIPSTSLFFSSVSSTNLTAYIDVSWVSCLDSCLCITGYYVLLGSSLISWKTKKQATVSRSSAEAEYRIIASIVCELLWISYLLRDFEVSVPLSLSIPLWCDNQVALYITANPMFHERTKYLDIDCHLVRA</sequence>
<reference evidence="1" key="2">
    <citation type="journal article" date="2024" name="Plant">
        <title>Genomic evolution and insights into agronomic trait innovations of Sesamum species.</title>
        <authorList>
            <person name="Miao H."/>
            <person name="Wang L."/>
            <person name="Qu L."/>
            <person name="Liu H."/>
            <person name="Sun Y."/>
            <person name="Le M."/>
            <person name="Wang Q."/>
            <person name="Wei S."/>
            <person name="Zheng Y."/>
            <person name="Lin W."/>
            <person name="Duan Y."/>
            <person name="Cao H."/>
            <person name="Xiong S."/>
            <person name="Wang X."/>
            <person name="Wei L."/>
            <person name="Li C."/>
            <person name="Ma Q."/>
            <person name="Ju M."/>
            <person name="Zhao R."/>
            <person name="Li G."/>
            <person name="Mu C."/>
            <person name="Tian Q."/>
            <person name="Mei H."/>
            <person name="Zhang T."/>
            <person name="Gao T."/>
            <person name="Zhang H."/>
        </authorList>
    </citation>
    <scope>NUCLEOTIDE SEQUENCE</scope>
    <source>
        <strain evidence="1">G02</strain>
    </source>
</reference>
<gene>
    <name evidence="1" type="ORF">Sradi_5589600</name>
</gene>